<keyword evidence="6" id="KW-0808">Transferase</keyword>
<proteinExistence type="predicted"/>
<dbReference type="InterPro" id="IPR036890">
    <property type="entry name" value="HATPase_C_sf"/>
</dbReference>
<comment type="catalytic activity">
    <reaction evidence="1">
        <text>ATP + protein L-histidine = ADP + protein N-phospho-L-histidine.</text>
        <dbReference type="EC" id="2.7.13.3"/>
    </reaction>
</comment>
<protein>
    <recommendedName>
        <fullName evidence="2">histidine kinase</fullName>
        <ecNumber evidence="2">2.7.13.3</ecNumber>
    </recommendedName>
</protein>
<dbReference type="SMART" id="SM00387">
    <property type="entry name" value="HATPase_c"/>
    <property type="match status" value="1"/>
</dbReference>
<dbReference type="SUPFAM" id="SSF47384">
    <property type="entry name" value="Homodimeric domain of signal transducing histidine kinase"/>
    <property type="match status" value="1"/>
</dbReference>
<dbReference type="AlphaFoldDB" id="A0A6L4WT63"/>
<dbReference type="InterPro" id="IPR003661">
    <property type="entry name" value="HisK_dim/P_dom"/>
</dbReference>
<feature type="domain" description="Histidine kinase" evidence="5">
    <location>
        <begin position="190"/>
        <end position="385"/>
    </location>
</feature>
<dbReference type="CDD" id="cd00075">
    <property type="entry name" value="HATPase"/>
    <property type="match status" value="1"/>
</dbReference>
<dbReference type="Gene3D" id="3.30.565.10">
    <property type="entry name" value="Histidine kinase-like ATPase, C-terminal domain"/>
    <property type="match status" value="1"/>
</dbReference>
<keyword evidence="4" id="KW-0472">Membrane</keyword>
<keyword evidence="4" id="KW-0812">Transmembrane</keyword>
<keyword evidence="8" id="KW-1185">Reference proteome</keyword>
<name>A0A6L4WT63_9BACT</name>
<evidence type="ECO:0000313" key="7">
    <source>
        <dbReference type="EMBL" id="KAB7891956.1"/>
    </source>
</evidence>
<dbReference type="PANTHER" id="PTHR43547">
    <property type="entry name" value="TWO-COMPONENT HISTIDINE KINASE"/>
    <property type="match status" value="1"/>
</dbReference>
<sequence>MVIDLTVSEKRTFIRFLTLYLGSSLILMLLIAFFYFENEKRLYFDLAKSNMQNTVSKISSKIIFSHMTDTPFDKTKILDTNEYRISFYNEKKEKIFGNLDDEIDFSKDIMQHDEKHFILIDKSTLGHLGVFYIAIEENLYFNEIKEMKVNILFFFLIIYSFISLTGFYLAKLFLKPIKEEREKLNNFIRDTTHELNTPISAILMSTEKSQLSEKQIERVRLSARRVSEIYKDLTYIFLQNNDEKRITESLSFDMLILEQLEYFEPLASKKRIKINSSLETFEYVINKDDAIRVVNNLISNAIKYNKVGGQIDISLKNRILKISDTGIGIEEEKLKDIYKRYYRATKEQGGFGIGLNIVSKVCSKYKIEIQIKSRLKEGTVFTLNF</sequence>
<dbReference type="Gene3D" id="1.10.287.130">
    <property type="match status" value="1"/>
</dbReference>
<evidence type="ECO:0000256" key="2">
    <source>
        <dbReference type="ARBA" id="ARBA00012438"/>
    </source>
</evidence>
<feature type="transmembrane region" description="Helical" evidence="4">
    <location>
        <begin position="12"/>
        <end position="36"/>
    </location>
</feature>
<gene>
    <name evidence="7" type="ORF">GBG18_05035</name>
    <name evidence="6" type="ORF">GBG19_07485</name>
</gene>
<dbReference type="PROSITE" id="PS50109">
    <property type="entry name" value="HIS_KIN"/>
    <property type="match status" value="1"/>
</dbReference>
<dbReference type="Proteomes" id="UP000461010">
    <property type="component" value="Unassembled WGS sequence"/>
</dbReference>
<dbReference type="PANTHER" id="PTHR43547:SF2">
    <property type="entry name" value="HYBRID SIGNAL TRANSDUCTION HISTIDINE KINASE C"/>
    <property type="match status" value="1"/>
</dbReference>
<dbReference type="InterPro" id="IPR005467">
    <property type="entry name" value="His_kinase_dom"/>
</dbReference>
<evidence type="ECO:0000256" key="4">
    <source>
        <dbReference type="SAM" id="Phobius"/>
    </source>
</evidence>
<accession>A0A6L4WT63</accession>
<dbReference type="EC" id="2.7.13.3" evidence="2"/>
<evidence type="ECO:0000256" key="1">
    <source>
        <dbReference type="ARBA" id="ARBA00000085"/>
    </source>
</evidence>
<dbReference type="EMBL" id="WFKK01000018">
    <property type="protein sequence ID" value="KAB7889023.1"/>
    <property type="molecule type" value="Genomic_DNA"/>
</dbReference>
<dbReference type="Pfam" id="PF02518">
    <property type="entry name" value="HATPase_c"/>
    <property type="match status" value="1"/>
</dbReference>
<dbReference type="EMBL" id="WFKJ01000010">
    <property type="protein sequence ID" value="KAB7891956.1"/>
    <property type="molecule type" value="Genomic_DNA"/>
</dbReference>
<evidence type="ECO:0000313" key="9">
    <source>
        <dbReference type="Proteomes" id="UP000472839"/>
    </source>
</evidence>
<keyword evidence="3" id="KW-0597">Phosphoprotein</keyword>
<reference evidence="8 9" key="1">
    <citation type="submission" date="2019-10" db="EMBL/GenBank/DDBJ databases">
        <title>Poseidonibacter ostreae sp. nov., isolated from the gut of the Ostrea denselamellosa.</title>
        <authorList>
            <person name="Choi A."/>
        </authorList>
    </citation>
    <scope>NUCLEOTIDE SEQUENCE [LARGE SCALE GENOMIC DNA]</scope>
    <source>
        <strain evidence="6 9">SJOD-M-33</strain>
        <strain evidence="7 8">SJOD-M-5</strain>
    </source>
</reference>
<dbReference type="SMART" id="SM00388">
    <property type="entry name" value="HisKA"/>
    <property type="match status" value="1"/>
</dbReference>
<evidence type="ECO:0000256" key="3">
    <source>
        <dbReference type="ARBA" id="ARBA00022553"/>
    </source>
</evidence>
<dbReference type="InterPro" id="IPR004358">
    <property type="entry name" value="Sig_transdc_His_kin-like_C"/>
</dbReference>
<comment type="caution">
    <text evidence="6">The sequence shown here is derived from an EMBL/GenBank/DDBJ whole genome shotgun (WGS) entry which is preliminary data.</text>
</comment>
<dbReference type="GO" id="GO:0000155">
    <property type="term" value="F:phosphorelay sensor kinase activity"/>
    <property type="evidence" value="ECO:0007669"/>
    <property type="project" value="InterPro"/>
</dbReference>
<evidence type="ECO:0000313" key="6">
    <source>
        <dbReference type="EMBL" id="KAB7889023.1"/>
    </source>
</evidence>
<organism evidence="6 9">
    <name type="scientific">Poseidonibacter ostreae</name>
    <dbReference type="NCBI Taxonomy" id="2654171"/>
    <lineage>
        <taxon>Bacteria</taxon>
        <taxon>Pseudomonadati</taxon>
        <taxon>Campylobacterota</taxon>
        <taxon>Epsilonproteobacteria</taxon>
        <taxon>Campylobacterales</taxon>
        <taxon>Arcobacteraceae</taxon>
        <taxon>Poseidonibacter</taxon>
    </lineage>
</organism>
<dbReference type="PRINTS" id="PR00344">
    <property type="entry name" value="BCTRLSENSOR"/>
</dbReference>
<keyword evidence="4" id="KW-1133">Transmembrane helix</keyword>
<dbReference type="InterPro" id="IPR036097">
    <property type="entry name" value="HisK_dim/P_sf"/>
</dbReference>
<evidence type="ECO:0000259" key="5">
    <source>
        <dbReference type="PROSITE" id="PS50109"/>
    </source>
</evidence>
<dbReference type="InterPro" id="IPR003594">
    <property type="entry name" value="HATPase_dom"/>
</dbReference>
<keyword evidence="6" id="KW-0418">Kinase</keyword>
<feature type="transmembrane region" description="Helical" evidence="4">
    <location>
        <begin position="151"/>
        <end position="174"/>
    </location>
</feature>
<dbReference type="SUPFAM" id="SSF55874">
    <property type="entry name" value="ATPase domain of HSP90 chaperone/DNA topoisomerase II/histidine kinase"/>
    <property type="match status" value="1"/>
</dbReference>
<dbReference type="Proteomes" id="UP000472839">
    <property type="component" value="Unassembled WGS sequence"/>
</dbReference>
<dbReference type="CDD" id="cd00082">
    <property type="entry name" value="HisKA"/>
    <property type="match status" value="1"/>
</dbReference>
<evidence type="ECO:0000313" key="8">
    <source>
        <dbReference type="Proteomes" id="UP000461010"/>
    </source>
</evidence>